<accession>A0A6J5RJP4</accession>
<reference evidence="1" key="1">
    <citation type="submission" date="2020-05" db="EMBL/GenBank/DDBJ databases">
        <authorList>
            <person name="Chiriac C."/>
            <person name="Salcher M."/>
            <person name="Ghai R."/>
            <person name="Kavagutti S V."/>
        </authorList>
    </citation>
    <scope>NUCLEOTIDE SEQUENCE</scope>
</reference>
<organism evidence="1">
    <name type="scientific">uncultured Caudovirales phage</name>
    <dbReference type="NCBI Taxonomy" id="2100421"/>
    <lineage>
        <taxon>Viruses</taxon>
        <taxon>Duplodnaviria</taxon>
        <taxon>Heunggongvirae</taxon>
        <taxon>Uroviricota</taxon>
        <taxon>Caudoviricetes</taxon>
        <taxon>Peduoviridae</taxon>
        <taxon>Maltschvirus</taxon>
        <taxon>Maltschvirus maltsch</taxon>
    </lineage>
</organism>
<sequence>MATVYKVLGQSNPAATTATTLYTVPSATSTVVSTITVANIGVSGTYRIAVRPAGATLANQHYVVYEASLNANDSLTFTLGLTLAATDVVTVYASTANFAFGIYGSEIS</sequence>
<gene>
    <name evidence="1" type="ORF">UFOVP1264_11</name>
</gene>
<dbReference type="EMBL" id="LR797213">
    <property type="protein sequence ID" value="CAB4194556.1"/>
    <property type="molecule type" value="Genomic_DNA"/>
</dbReference>
<evidence type="ECO:0000313" key="1">
    <source>
        <dbReference type="EMBL" id="CAB4194556.1"/>
    </source>
</evidence>
<proteinExistence type="predicted"/>
<name>A0A6J5RJP4_9CAUD</name>
<protein>
    <submittedName>
        <fullName evidence="1">Uncharacterized protein</fullName>
    </submittedName>
</protein>